<dbReference type="Pfam" id="PF04937">
    <property type="entry name" value="DUF659"/>
    <property type="match status" value="1"/>
</dbReference>
<sequence length="883" mass="97295">MASATSEKLNGKFIWSFVRIFASKEAAANGEANFLPPGTAGQCQQVCRCIFCGDKFNAAITRVGAHIGSKKGLSKSICKGVTQRIGESEAEYTVRSKQFREARARVDEFAKSKTAENDQKRETAVLNVATSDHFLSSKRNTGRQSSITTSEIVTKQRVADETLARAFYCASIPPYVLRNEEFRVALQKVALVGPTYTAPSEKNVGGDMIDAERERISKEMAALRPSVEKYGTTIVSDGASDINRRPILNLLNVSPHLVEFACASDCSGLVKDAPYIAGIVISYVLSLPDPRSVVQVIMDNATRASWVIIEEFLPWVTCSPCSIHVDDLELGDFVKRIPFFKEVVEDTNALRKFIRGHSHVLSEFKEVSGHVLVNPGATRMCTVKIGLESMRKSLDAVNATLTARSVMHYVQKNKNQRATPTSKSLQELHNEARAIAGSIHYSGAIDLVLSFMNPVCALLRLGDSDKPVASKIQYSKFQVQEKLKAVAITPGEEPWDADSHSFHEIQQEVIAIHRHRWDYGYSDIQGCGYLLDPEYVDMNQEQDDEIMQSFRQIVDKTFQPLLPRPCVSVEIADQYSAELSVCIDKRAAAEAQLMTYKNKRGAFARASVWVNAQVLAAADWWSTYGSPVPELQTVACRATAQISSIGSSERAHKVMGNIETKKRNRLGWDKVESLIYIQHNTQKLKKAKRMDGGVCVIPWTEGTEDIEWVDAWREGAEEHSELDDSTALRALRVSRTAARAERMAASATIQEDEPDLTASESASDQHEPARATRGGRVLRRPDRLRLAAPPRPTIDAWLQPPAAPAPAAAAAVHFAEGSPSPQFATADDSDPAAFTLRLPLDHDPPGPEPDDSAGHDDDDWPALRTVPWIPPIQGATSSSNKQD</sequence>
<evidence type="ECO:0000313" key="4">
    <source>
        <dbReference type="EMBL" id="KAK3265583.1"/>
    </source>
</evidence>
<evidence type="ECO:0000259" key="2">
    <source>
        <dbReference type="Pfam" id="PF04937"/>
    </source>
</evidence>
<comment type="caution">
    <text evidence="4">The sequence shown here is derived from an EMBL/GenBank/DDBJ whole genome shotgun (WGS) entry which is preliminary data.</text>
</comment>
<keyword evidence="5" id="KW-1185">Reference proteome</keyword>
<dbReference type="Proteomes" id="UP001190700">
    <property type="component" value="Unassembled WGS sequence"/>
</dbReference>
<organism evidence="4 5">
    <name type="scientific">Cymbomonas tetramitiformis</name>
    <dbReference type="NCBI Taxonomy" id="36881"/>
    <lineage>
        <taxon>Eukaryota</taxon>
        <taxon>Viridiplantae</taxon>
        <taxon>Chlorophyta</taxon>
        <taxon>Pyramimonadophyceae</taxon>
        <taxon>Pyramimonadales</taxon>
        <taxon>Pyramimonadaceae</taxon>
        <taxon>Cymbomonas</taxon>
    </lineage>
</organism>
<dbReference type="InterPro" id="IPR012337">
    <property type="entry name" value="RNaseH-like_sf"/>
</dbReference>
<dbReference type="SUPFAM" id="SSF53098">
    <property type="entry name" value="Ribonuclease H-like"/>
    <property type="match status" value="1"/>
</dbReference>
<evidence type="ECO:0000256" key="1">
    <source>
        <dbReference type="SAM" id="MobiDB-lite"/>
    </source>
</evidence>
<feature type="region of interest" description="Disordered" evidence="1">
    <location>
        <begin position="818"/>
        <end position="883"/>
    </location>
</feature>
<feature type="compositionally biased region" description="Polar residues" evidence="1">
    <location>
        <begin position="874"/>
        <end position="883"/>
    </location>
</feature>
<dbReference type="InterPro" id="IPR007021">
    <property type="entry name" value="DUF659"/>
</dbReference>
<dbReference type="PANTHER" id="PTHR32166">
    <property type="entry name" value="OSJNBA0013A04.12 PROTEIN"/>
    <property type="match status" value="1"/>
</dbReference>
<dbReference type="InterPro" id="IPR008906">
    <property type="entry name" value="HATC_C_dom"/>
</dbReference>
<dbReference type="EMBL" id="LGRX02013820">
    <property type="protein sequence ID" value="KAK3265583.1"/>
    <property type="molecule type" value="Genomic_DNA"/>
</dbReference>
<feature type="region of interest" description="Disordered" evidence="1">
    <location>
        <begin position="742"/>
        <end position="799"/>
    </location>
</feature>
<protein>
    <recommendedName>
        <fullName evidence="6">DUF659 domain-containing protein</fullName>
    </recommendedName>
</protein>
<dbReference type="PANTHER" id="PTHR32166:SF123">
    <property type="entry name" value="BED-TYPE DOMAIN-CONTAINING PROTEIN"/>
    <property type="match status" value="1"/>
</dbReference>
<proteinExistence type="predicted"/>
<evidence type="ECO:0000259" key="3">
    <source>
        <dbReference type="Pfam" id="PF05699"/>
    </source>
</evidence>
<evidence type="ECO:0000313" key="5">
    <source>
        <dbReference type="Proteomes" id="UP001190700"/>
    </source>
</evidence>
<accession>A0AAE0FTZ0</accession>
<feature type="domain" description="HAT C-terminal dimerisation" evidence="3">
    <location>
        <begin position="617"/>
        <end position="680"/>
    </location>
</feature>
<dbReference type="GO" id="GO:0046983">
    <property type="term" value="F:protein dimerization activity"/>
    <property type="evidence" value="ECO:0007669"/>
    <property type="project" value="InterPro"/>
</dbReference>
<gene>
    <name evidence="4" type="ORF">CYMTET_25749</name>
</gene>
<evidence type="ECO:0008006" key="6">
    <source>
        <dbReference type="Google" id="ProtNLM"/>
    </source>
</evidence>
<dbReference type="Pfam" id="PF05699">
    <property type="entry name" value="Dimer_Tnp_hAT"/>
    <property type="match status" value="1"/>
</dbReference>
<name>A0AAE0FTZ0_9CHLO</name>
<reference evidence="4 5" key="1">
    <citation type="journal article" date="2015" name="Genome Biol. Evol.">
        <title>Comparative Genomics of a Bacterivorous Green Alga Reveals Evolutionary Causalities and Consequences of Phago-Mixotrophic Mode of Nutrition.</title>
        <authorList>
            <person name="Burns J.A."/>
            <person name="Paasch A."/>
            <person name="Narechania A."/>
            <person name="Kim E."/>
        </authorList>
    </citation>
    <scope>NUCLEOTIDE SEQUENCE [LARGE SCALE GENOMIC DNA]</scope>
    <source>
        <strain evidence="4 5">PLY_AMNH</strain>
    </source>
</reference>
<feature type="compositionally biased region" description="Acidic residues" evidence="1">
    <location>
        <begin position="848"/>
        <end position="860"/>
    </location>
</feature>
<feature type="domain" description="DUF659" evidence="2">
    <location>
        <begin position="199"/>
        <end position="348"/>
    </location>
</feature>
<dbReference type="AlphaFoldDB" id="A0AAE0FTZ0"/>